<name>A0AA50HRG0_9GAMM</name>
<dbReference type="GO" id="GO:0016020">
    <property type="term" value="C:membrane"/>
    <property type="evidence" value="ECO:0007669"/>
    <property type="project" value="UniProtKB-SubCell"/>
</dbReference>
<evidence type="ECO:0000313" key="4">
    <source>
        <dbReference type="Proteomes" id="UP001228139"/>
    </source>
</evidence>
<dbReference type="InterPro" id="IPR012902">
    <property type="entry name" value="N_methyl_site"/>
</dbReference>
<keyword evidence="2" id="KW-0812">Transmembrane</keyword>
<feature type="transmembrane region" description="Helical" evidence="2">
    <location>
        <begin position="12"/>
        <end position="30"/>
    </location>
</feature>
<keyword evidence="4" id="KW-1185">Reference proteome</keyword>
<dbReference type="Proteomes" id="UP001228139">
    <property type="component" value="Chromosome"/>
</dbReference>
<organism evidence="3 4">
    <name type="scientific">Erwinia pyri</name>
    <dbReference type="NCBI Taxonomy" id="3062598"/>
    <lineage>
        <taxon>Bacteria</taxon>
        <taxon>Pseudomonadati</taxon>
        <taxon>Pseudomonadota</taxon>
        <taxon>Gammaproteobacteria</taxon>
        <taxon>Enterobacterales</taxon>
        <taxon>Erwiniaceae</taxon>
        <taxon>Erwinia</taxon>
    </lineage>
</organism>
<evidence type="ECO:0000256" key="1">
    <source>
        <dbReference type="ARBA" id="ARBA00004167"/>
    </source>
</evidence>
<keyword evidence="2" id="KW-1133">Transmembrane helix</keyword>
<gene>
    <name evidence="3" type="ORF">Q3V30_04445</name>
</gene>
<dbReference type="Pfam" id="PF07963">
    <property type="entry name" value="N_methyl"/>
    <property type="match status" value="1"/>
</dbReference>
<proteinExistence type="predicted"/>
<dbReference type="RefSeq" id="WP_306210856.1">
    <property type="nucleotide sequence ID" value="NZ_CP132353.1"/>
</dbReference>
<reference evidence="3 4" key="1">
    <citation type="submission" date="2023-07" db="EMBL/GenBank/DDBJ databases">
        <title>Pathogenic bacteria of pear tree diseases.</title>
        <authorList>
            <person name="Zhang Z."/>
            <person name="He L."/>
            <person name="Huang R."/>
        </authorList>
    </citation>
    <scope>NUCLEOTIDE SEQUENCE [LARGE SCALE GENOMIC DNA]</scope>
    <source>
        <strain evidence="3 4">DE2</strain>
    </source>
</reference>
<accession>A0AA50HRG0</accession>
<dbReference type="KEGG" id="epi:Q3V30_04445"/>
<dbReference type="NCBIfam" id="TIGR02532">
    <property type="entry name" value="IV_pilin_GFxxxE"/>
    <property type="match status" value="1"/>
</dbReference>
<dbReference type="AlphaFoldDB" id="A0AA50HRG0"/>
<protein>
    <submittedName>
        <fullName evidence="3">Prepilin-type N-terminal cleavage/methylation domain-containing protein</fullName>
    </submittedName>
</protein>
<sequence>MKTSGFTLTELLIVMVIASILTLGATGGWLRWQQLQRLNDSARQVHHFLLRLRAEANEQNSQLLLWQSGKRAWCIGSGPPLPCATPSRKIVAAPWAEVSLHSLTEGMGFYGRRNVAKPGRIVLAGAAGERHIIVSSRGRVRICEDECP</sequence>
<dbReference type="EMBL" id="CP132353">
    <property type="protein sequence ID" value="WLS79763.1"/>
    <property type="molecule type" value="Genomic_DNA"/>
</dbReference>
<evidence type="ECO:0000313" key="3">
    <source>
        <dbReference type="EMBL" id="WLS79763.1"/>
    </source>
</evidence>
<comment type="subcellular location">
    <subcellularLocation>
        <location evidence="1">Membrane</location>
        <topology evidence="1">Single-pass membrane protein</topology>
    </subcellularLocation>
</comment>
<evidence type="ECO:0000256" key="2">
    <source>
        <dbReference type="SAM" id="Phobius"/>
    </source>
</evidence>
<dbReference type="SUPFAM" id="SSF54523">
    <property type="entry name" value="Pili subunits"/>
    <property type="match status" value="1"/>
</dbReference>
<keyword evidence="2" id="KW-0472">Membrane</keyword>
<dbReference type="InterPro" id="IPR045584">
    <property type="entry name" value="Pilin-like"/>
</dbReference>